<evidence type="ECO:0000313" key="2">
    <source>
        <dbReference type="EMBL" id="CAA2101033.1"/>
    </source>
</evidence>
<evidence type="ECO:0000256" key="1">
    <source>
        <dbReference type="SAM" id="MobiDB-lite"/>
    </source>
</evidence>
<feature type="compositionally biased region" description="Basic residues" evidence="1">
    <location>
        <begin position="69"/>
        <end position="79"/>
    </location>
</feature>
<protein>
    <submittedName>
        <fullName evidence="2">Uncharacterized protein</fullName>
    </submittedName>
</protein>
<proteinExistence type="predicted"/>
<name>A0A679IZF0_VARPD</name>
<gene>
    <name evidence="2" type="ORF">VVAX_01042</name>
</gene>
<dbReference type="AlphaFoldDB" id="A0A679IZF0"/>
<reference evidence="2" key="1">
    <citation type="submission" date="2019-12" db="EMBL/GenBank/DDBJ databases">
        <authorList>
            <person name="Cremers G."/>
        </authorList>
    </citation>
    <scope>NUCLEOTIDE SEQUENCE</scope>
    <source>
        <strain evidence="2">Vvax</strain>
    </source>
</reference>
<dbReference type="EMBL" id="LR743507">
    <property type="protein sequence ID" value="CAA2101033.1"/>
    <property type="molecule type" value="Genomic_DNA"/>
</dbReference>
<feature type="region of interest" description="Disordered" evidence="1">
    <location>
        <begin position="62"/>
        <end position="83"/>
    </location>
</feature>
<organism evidence="2">
    <name type="scientific">Variovorax paradoxus</name>
    <dbReference type="NCBI Taxonomy" id="34073"/>
    <lineage>
        <taxon>Bacteria</taxon>
        <taxon>Pseudomonadati</taxon>
        <taxon>Pseudomonadota</taxon>
        <taxon>Betaproteobacteria</taxon>
        <taxon>Burkholderiales</taxon>
        <taxon>Comamonadaceae</taxon>
        <taxon>Variovorax</taxon>
    </lineage>
</organism>
<accession>A0A679IZF0</accession>
<sequence>MHPPRPIDKGPAQPFAGAFLFLECVHMSAQRKARDDKKRLGRFYFSVPVAAPRNPVVAAMARGESNQRAGRHLRTHRAERRAQKVALQKAARRLAEE</sequence>